<organism evidence="1 2">
    <name type="scientific">Tanacetum coccineum</name>
    <dbReference type="NCBI Taxonomy" id="301880"/>
    <lineage>
        <taxon>Eukaryota</taxon>
        <taxon>Viridiplantae</taxon>
        <taxon>Streptophyta</taxon>
        <taxon>Embryophyta</taxon>
        <taxon>Tracheophyta</taxon>
        <taxon>Spermatophyta</taxon>
        <taxon>Magnoliopsida</taxon>
        <taxon>eudicotyledons</taxon>
        <taxon>Gunneridae</taxon>
        <taxon>Pentapetalae</taxon>
        <taxon>asterids</taxon>
        <taxon>campanulids</taxon>
        <taxon>Asterales</taxon>
        <taxon>Asteraceae</taxon>
        <taxon>Asteroideae</taxon>
        <taxon>Anthemideae</taxon>
        <taxon>Anthemidinae</taxon>
        <taxon>Tanacetum</taxon>
    </lineage>
</organism>
<accession>A0ABQ4WRI2</accession>
<protein>
    <submittedName>
        <fullName evidence="1">Phosphatase 2C 16-like protein</fullName>
    </submittedName>
</protein>
<sequence>MEEIATFSLANSLSENTSLSNHVSFTRVKLLTEPASLLSDMGSKTVSNEDSTLNQANLVKVPLVVANSSVIGKRPEMEDAVAVVPRFMEVPIKMFVGDHVVDGVNSSLTSLTTHFFGVYDGHGGSQDNDLGGFNAKKGRLEDFGCSGP</sequence>
<reference evidence="1" key="1">
    <citation type="journal article" date="2022" name="Int. J. Mol. Sci.">
        <title>Draft Genome of Tanacetum Coccineum: Genomic Comparison of Closely Related Tanacetum-Family Plants.</title>
        <authorList>
            <person name="Yamashiro T."/>
            <person name="Shiraishi A."/>
            <person name="Nakayama K."/>
            <person name="Satake H."/>
        </authorList>
    </citation>
    <scope>NUCLEOTIDE SEQUENCE</scope>
</reference>
<dbReference type="EMBL" id="BQNB010008872">
    <property type="protein sequence ID" value="GJS55499.1"/>
    <property type="molecule type" value="Genomic_DNA"/>
</dbReference>
<dbReference type="Gene3D" id="3.60.40.10">
    <property type="entry name" value="PPM-type phosphatase domain"/>
    <property type="match status" value="1"/>
</dbReference>
<name>A0ABQ4WRI2_9ASTR</name>
<dbReference type="Proteomes" id="UP001151760">
    <property type="component" value="Unassembled WGS sequence"/>
</dbReference>
<dbReference type="PROSITE" id="PS01032">
    <property type="entry name" value="PPM_1"/>
    <property type="match status" value="1"/>
</dbReference>
<proteinExistence type="predicted"/>
<gene>
    <name evidence="1" type="ORF">Tco_0628861</name>
</gene>
<comment type="caution">
    <text evidence="1">The sequence shown here is derived from an EMBL/GenBank/DDBJ whole genome shotgun (WGS) entry which is preliminary data.</text>
</comment>
<keyword evidence="2" id="KW-1185">Reference proteome</keyword>
<evidence type="ECO:0000313" key="1">
    <source>
        <dbReference type="EMBL" id="GJS55499.1"/>
    </source>
</evidence>
<evidence type="ECO:0000313" key="2">
    <source>
        <dbReference type="Proteomes" id="UP001151760"/>
    </source>
</evidence>
<dbReference type="SUPFAM" id="SSF81606">
    <property type="entry name" value="PP2C-like"/>
    <property type="match status" value="1"/>
</dbReference>
<dbReference type="InterPro" id="IPR000222">
    <property type="entry name" value="PP2C_BS"/>
</dbReference>
<reference evidence="1" key="2">
    <citation type="submission" date="2022-01" db="EMBL/GenBank/DDBJ databases">
        <authorList>
            <person name="Yamashiro T."/>
            <person name="Shiraishi A."/>
            <person name="Satake H."/>
            <person name="Nakayama K."/>
        </authorList>
    </citation>
    <scope>NUCLEOTIDE SEQUENCE</scope>
</reference>
<dbReference type="InterPro" id="IPR036457">
    <property type="entry name" value="PPM-type-like_dom_sf"/>
</dbReference>